<name>F9WKV7_TRYVY</name>
<feature type="region of interest" description="Disordered" evidence="1">
    <location>
        <begin position="338"/>
        <end position="412"/>
    </location>
</feature>
<keyword evidence="4" id="KW-1185">Reference proteome</keyword>
<sequence length="434" mass="44600">MVGEVGKKRLLALIAFFGVAAIGCRQVAAGNAKGLTLAGAKSVCALALALEAAGRAHEIAANEATAKAAAAAEWTAAAASAASDTGAANGTVLTQASETQRLAARVLSEAQTRATQARTLAARTADFIKLFATYSGKSVSGGKLCIEKAVGDEATSEAEPSGDYIFDKELKDCALAEEASNALAAQVLEGKNLTQPGTAFESGGAKDLADALRPVDLNGQLTTGGAATNGVGCPLTTYRAHTSETNGGVIETGTSGSHAARKVDWASMWAMTPAGTSNAGVDGATSFAATSTAAKTLQHIASRANAMAQAYRALQQHCKQNKHCDTPSELHKEELRREAEAMQRDMAQARTAGPGNEAAQRTQDGGGSANTRAHDAATRQPQKKQEARSAEEMCTHRGGQWHPETQECAGKGTTDTARQLKHALLAAACAARLA</sequence>
<reference evidence="3 4" key="1">
    <citation type="journal article" date="2012" name="Proc. Natl. Acad. Sci. U.S.A.">
        <title>Antigenic diversity is generated by distinct evolutionary mechanisms in African trypanosome species.</title>
        <authorList>
            <person name="Jackson A.P."/>
            <person name="Berry A."/>
            <person name="Aslett M."/>
            <person name="Allison H.C."/>
            <person name="Burton P."/>
            <person name="Vavrova-Anderson J."/>
            <person name="Brown R."/>
            <person name="Browne H."/>
            <person name="Corton N."/>
            <person name="Hauser H."/>
            <person name="Gamble J."/>
            <person name="Gilderthorp R."/>
            <person name="Marcello L."/>
            <person name="McQuillan J."/>
            <person name="Otto T.D."/>
            <person name="Quail M.A."/>
            <person name="Sanders M.J."/>
            <person name="van Tonder A."/>
            <person name="Ginger M.L."/>
            <person name="Field M.C."/>
            <person name="Barry J.D."/>
            <person name="Hertz-Fowler C."/>
            <person name="Berriman M."/>
        </authorList>
    </citation>
    <scope>NUCLEOTIDE SEQUENCE</scope>
    <source>
        <strain evidence="3 4">Y486</strain>
    </source>
</reference>
<evidence type="ECO:0000256" key="1">
    <source>
        <dbReference type="SAM" id="MobiDB-lite"/>
    </source>
</evidence>
<dbReference type="Proteomes" id="UP000009027">
    <property type="component" value="Unassembled WGS sequence"/>
</dbReference>
<dbReference type="AlphaFoldDB" id="F9WKV7"/>
<evidence type="ECO:0000313" key="4">
    <source>
        <dbReference type="Proteomes" id="UP000009027"/>
    </source>
</evidence>
<feature type="signal peptide" evidence="2">
    <location>
        <begin position="1"/>
        <end position="29"/>
    </location>
</feature>
<gene>
    <name evidence="3" type="ORF">TvY486_0000720</name>
</gene>
<dbReference type="VEuPathDB" id="TriTrypDB:TvY486_0000720"/>
<accession>F9WKV7</accession>
<dbReference type="PROSITE" id="PS51257">
    <property type="entry name" value="PROKAR_LIPOPROTEIN"/>
    <property type="match status" value="1"/>
</dbReference>
<protein>
    <submittedName>
        <fullName evidence="3">Uncharacterized protein</fullName>
    </submittedName>
</protein>
<dbReference type="EMBL" id="CAEX01000462">
    <property type="protein sequence ID" value="CCD18138.1"/>
    <property type="molecule type" value="Genomic_DNA"/>
</dbReference>
<feature type="chain" id="PRO_5003395152" evidence="2">
    <location>
        <begin position="30"/>
        <end position="434"/>
    </location>
</feature>
<feature type="compositionally biased region" description="Basic and acidic residues" evidence="1">
    <location>
        <begin position="372"/>
        <end position="395"/>
    </location>
</feature>
<evidence type="ECO:0000256" key="2">
    <source>
        <dbReference type="SAM" id="SignalP"/>
    </source>
</evidence>
<evidence type="ECO:0000313" key="3">
    <source>
        <dbReference type="EMBL" id="CCD18138.1"/>
    </source>
</evidence>
<organism evidence="3 4">
    <name type="scientific">Trypanosoma vivax (strain Y486)</name>
    <dbReference type="NCBI Taxonomy" id="1055687"/>
    <lineage>
        <taxon>Eukaryota</taxon>
        <taxon>Discoba</taxon>
        <taxon>Euglenozoa</taxon>
        <taxon>Kinetoplastea</taxon>
        <taxon>Metakinetoplastina</taxon>
        <taxon>Trypanosomatida</taxon>
        <taxon>Trypanosomatidae</taxon>
        <taxon>Trypanosoma</taxon>
        <taxon>Duttonella</taxon>
    </lineage>
</organism>
<keyword evidence="2" id="KW-0732">Signal</keyword>
<proteinExistence type="predicted"/>